<dbReference type="GO" id="GO:0003735">
    <property type="term" value="F:structural constituent of ribosome"/>
    <property type="evidence" value="ECO:0007669"/>
    <property type="project" value="InterPro"/>
</dbReference>
<dbReference type="HAMAP" id="MF_01310">
    <property type="entry name" value="Ribosomal_uS11"/>
    <property type="match status" value="1"/>
</dbReference>
<dbReference type="GO" id="GO:0006412">
    <property type="term" value="P:translation"/>
    <property type="evidence" value="ECO:0007669"/>
    <property type="project" value="InterPro"/>
</dbReference>
<evidence type="ECO:0000256" key="3">
    <source>
        <dbReference type="ARBA" id="ARBA00023274"/>
    </source>
</evidence>
<dbReference type="InterPro" id="IPR001971">
    <property type="entry name" value="Ribosomal_uS11"/>
</dbReference>
<gene>
    <name evidence="4" type="primary">rps11</name>
</gene>
<keyword evidence="4" id="KW-0496">Mitochondrion</keyword>
<organism evidence="4">
    <name type="scientific">Pyramimonas parkeae</name>
    <dbReference type="NCBI Taxonomy" id="36894"/>
    <lineage>
        <taxon>Eukaryota</taxon>
        <taxon>Viridiplantae</taxon>
        <taxon>Chlorophyta</taxon>
        <taxon>Pyramimonadophyceae</taxon>
        <taxon>Pyramimonadales</taxon>
        <taxon>Pyramimonadaceae</taxon>
        <taxon>Pyramimonas</taxon>
        <taxon>Pyramimonas subgen. Trichocystis</taxon>
    </lineage>
</organism>
<dbReference type="Pfam" id="PF00411">
    <property type="entry name" value="Ribosomal_S11"/>
    <property type="match status" value="1"/>
</dbReference>
<dbReference type="AlphaFoldDB" id="A0A1S5R1U4"/>
<accession>A0A1S5R1U4</accession>
<sequence>MRKQFENLSKNQILFKQIYTYRKNLDLSLQFRKSLSLESIEPNKRVLNNPEELYKLSRFISKLDSKNLKTKKFIEIPILYVKSTLNNTLFTLVDTDGNVLYRSSCGMHGFKHARKKSHLAAQSVGLDVARYCRKKRVKEIHLRLEGLGKTKKSSISRFCKKSGVRILTITRVVNVSFNGCKARKKRRF</sequence>
<protein>
    <submittedName>
        <fullName evidence="4">Ribosomal protein S11</fullName>
    </submittedName>
</protein>
<dbReference type="GO" id="GO:1990904">
    <property type="term" value="C:ribonucleoprotein complex"/>
    <property type="evidence" value="ECO:0007669"/>
    <property type="project" value="UniProtKB-KW"/>
</dbReference>
<comment type="similarity">
    <text evidence="1">Belongs to the universal ribosomal protein uS11 family.</text>
</comment>
<proteinExistence type="inferred from homology"/>
<name>A0A1S5R1U4_9CHLO</name>
<dbReference type="InterPro" id="IPR036967">
    <property type="entry name" value="Ribosomal_uS11_sf"/>
</dbReference>
<geneLocation type="mitochondrion" evidence="4"/>
<dbReference type="SUPFAM" id="SSF53137">
    <property type="entry name" value="Translational machinery components"/>
    <property type="match status" value="1"/>
</dbReference>
<reference evidence="4" key="1">
    <citation type="journal article" date="2017" name="J. Phycol.">
        <title>Complete mitochondrial genomes of prasinophyte algae Pyramimonas parkeae and Cymbomonas tetramitiformis.</title>
        <authorList>
            <person name="Satjarak A."/>
            <person name="Burns J.A."/>
            <person name="Kim E."/>
            <person name="Graham L.E."/>
        </authorList>
    </citation>
    <scope>NUCLEOTIDE SEQUENCE</scope>
    <source>
        <strain evidence="4">NIES254</strain>
    </source>
</reference>
<keyword evidence="2 4" id="KW-0689">Ribosomal protein</keyword>
<evidence type="ECO:0000256" key="1">
    <source>
        <dbReference type="ARBA" id="ARBA00006194"/>
    </source>
</evidence>
<dbReference type="Gene3D" id="3.30.420.80">
    <property type="entry name" value="Ribosomal protein S11"/>
    <property type="match status" value="1"/>
</dbReference>
<evidence type="ECO:0000313" key="4">
    <source>
        <dbReference type="EMBL" id="ANA57048.1"/>
    </source>
</evidence>
<dbReference type="GO" id="GO:0005840">
    <property type="term" value="C:ribosome"/>
    <property type="evidence" value="ECO:0007669"/>
    <property type="project" value="UniProtKB-KW"/>
</dbReference>
<keyword evidence="3" id="KW-0687">Ribonucleoprotein</keyword>
<dbReference type="PANTHER" id="PTHR11759">
    <property type="entry name" value="40S RIBOSOMAL PROTEIN S14/30S RIBOSOMAL PROTEIN S11"/>
    <property type="match status" value="1"/>
</dbReference>
<evidence type="ECO:0000256" key="2">
    <source>
        <dbReference type="ARBA" id="ARBA00022980"/>
    </source>
</evidence>
<dbReference type="EMBL" id="KX013547">
    <property type="protein sequence ID" value="ANA57048.1"/>
    <property type="molecule type" value="Genomic_DNA"/>
</dbReference>